<evidence type="ECO:0000313" key="1">
    <source>
        <dbReference type="EMBL" id="MFC7411786.1"/>
    </source>
</evidence>
<dbReference type="Gene3D" id="1.10.4080.10">
    <property type="entry name" value="ADP-ribosylation/Crystallin J1"/>
    <property type="match status" value="1"/>
</dbReference>
<dbReference type="InterPro" id="IPR005502">
    <property type="entry name" value="Ribosyl_crysJ1"/>
</dbReference>
<dbReference type="PANTHER" id="PTHR16222:SF12">
    <property type="entry name" value="ADP-RIBOSYLGLYCOHYDROLASE-RELATED"/>
    <property type="match status" value="1"/>
</dbReference>
<dbReference type="InterPro" id="IPR036705">
    <property type="entry name" value="Ribosyl_crysJ1_sf"/>
</dbReference>
<name>A0ABW2QR66_9BURK</name>
<keyword evidence="2" id="KW-1185">Reference proteome</keyword>
<gene>
    <name evidence="1" type="ORF">ACFQPB_23305</name>
</gene>
<evidence type="ECO:0000313" key="2">
    <source>
        <dbReference type="Proteomes" id="UP001596501"/>
    </source>
</evidence>
<dbReference type="InterPro" id="IPR050792">
    <property type="entry name" value="ADP-ribosylglycohydrolase"/>
</dbReference>
<comment type="caution">
    <text evidence="1">The sequence shown here is derived from an EMBL/GenBank/DDBJ whole genome shotgun (WGS) entry which is preliminary data.</text>
</comment>
<protein>
    <submittedName>
        <fullName evidence="1">ADP-ribosylglycohydrolase family protein</fullName>
    </submittedName>
</protein>
<dbReference type="EMBL" id="JBHTCA010000050">
    <property type="protein sequence ID" value="MFC7411786.1"/>
    <property type="molecule type" value="Genomic_DNA"/>
</dbReference>
<reference evidence="2" key="1">
    <citation type="journal article" date="2019" name="Int. J. Syst. Evol. Microbiol.">
        <title>The Global Catalogue of Microorganisms (GCM) 10K type strain sequencing project: providing services to taxonomists for standard genome sequencing and annotation.</title>
        <authorList>
            <consortium name="The Broad Institute Genomics Platform"/>
            <consortium name="The Broad Institute Genome Sequencing Center for Infectious Disease"/>
            <person name="Wu L."/>
            <person name="Ma J."/>
        </authorList>
    </citation>
    <scope>NUCLEOTIDE SEQUENCE [LARGE SCALE GENOMIC DNA]</scope>
    <source>
        <strain evidence="2">CGMCC 1.12371</strain>
    </source>
</reference>
<accession>A0ABW2QR66</accession>
<organism evidence="1 2">
    <name type="scientific">Hydrogenophaga atypica</name>
    <dbReference type="NCBI Taxonomy" id="249409"/>
    <lineage>
        <taxon>Bacteria</taxon>
        <taxon>Pseudomonadati</taxon>
        <taxon>Pseudomonadota</taxon>
        <taxon>Betaproteobacteria</taxon>
        <taxon>Burkholderiales</taxon>
        <taxon>Comamonadaceae</taxon>
        <taxon>Hydrogenophaga</taxon>
    </lineage>
</organism>
<proteinExistence type="predicted"/>
<dbReference type="PANTHER" id="PTHR16222">
    <property type="entry name" value="ADP-RIBOSYLGLYCOHYDROLASE"/>
    <property type="match status" value="1"/>
</dbReference>
<dbReference type="SUPFAM" id="SSF101478">
    <property type="entry name" value="ADP-ribosylglycohydrolase"/>
    <property type="match status" value="1"/>
</dbReference>
<sequence>MILMLGAIAGDIIGSVYEKRNLKRKDFSPLFHPQARITDDTVCIVAVADSLVQEVPPALSLQKWCRKYEHVGGWGQRFALWFMDDEPPAYGSWGNGGAMRVSPAALMARDLDEALSLATLVTSVTHDHPEGLRGAQAVAATIWRALQCEPPHLIRAELSSRYGYDLSLTVDEIRPSYRHSEAAQHSVPQALICALEASSYEDAIRNAISIGGDSDTIAAIAGSVAEARFGVPAAIAEQAWSFLDQDMRAVLTRLYLAHAAIGPTSLRLPQSSDLHDNVGAMLARIVNSPCQI</sequence>
<dbReference type="Pfam" id="PF03747">
    <property type="entry name" value="ADP_ribosyl_GH"/>
    <property type="match status" value="1"/>
</dbReference>
<dbReference type="Proteomes" id="UP001596501">
    <property type="component" value="Unassembled WGS sequence"/>
</dbReference>